<keyword evidence="5" id="KW-1185">Reference proteome</keyword>
<accession>A0A815EIC9</accession>
<evidence type="ECO:0000313" key="3">
    <source>
        <dbReference type="EMBL" id="CAF1311877.1"/>
    </source>
</evidence>
<feature type="domain" description="TRPM SLOG" evidence="2">
    <location>
        <begin position="54"/>
        <end position="165"/>
    </location>
</feature>
<evidence type="ECO:0000313" key="5">
    <source>
        <dbReference type="Proteomes" id="UP000663829"/>
    </source>
</evidence>
<gene>
    <name evidence="3" type="ORF">GPM918_LOCUS29035</name>
    <name evidence="4" type="ORF">SRO942_LOCUS29582</name>
</gene>
<name>A0A815EIC9_9BILA</name>
<dbReference type="EMBL" id="CAJNOQ010012976">
    <property type="protein sequence ID" value="CAF1311877.1"/>
    <property type="molecule type" value="Genomic_DNA"/>
</dbReference>
<dbReference type="AlphaFoldDB" id="A0A815EIC9"/>
<protein>
    <recommendedName>
        <fullName evidence="2">TRPM SLOG domain-containing protein</fullName>
    </recommendedName>
</protein>
<evidence type="ECO:0000256" key="1">
    <source>
        <dbReference type="SAM" id="MobiDB-lite"/>
    </source>
</evidence>
<dbReference type="Pfam" id="PF18139">
    <property type="entry name" value="LSDAT_euk"/>
    <property type="match status" value="1"/>
</dbReference>
<feature type="non-terminal residue" evidence="3">
    <location>
        <position position="255"/>
    </location>
</feature>
<feature type="region of interest" description="Disordered" evidence="1">
    <location>
        <begin position="1"/>
        <end position="22"/>
    </location>
</feature>
<sequence length="255" mass="29435">YIEPLNDVDVGTTGSNEQRIGDMQHYHSKPYKLGNSSKNYNRASIGRNVQNIYDTWILTSGLNSGVSKLVGEYNLQSQVLNDGKISDKPTLTNGRHNVFLIGLTKWGSLVEKTRNLLKDASRNDDHTGKCSRMDTFYENDTQTIELHHTHFVLFDNGELQGYLGDNRRSEFVDKICEKCENKCKTIIKVIPKKKDIEYYLRKVYPLMSDKDIEFTSYVEQLENIMKPDYQHYLNIHQVSDEKTTIEDTMFNAICS</sequence>
<dbReference type="EMBL" id="CAJOBC010042934">
    <property type="protein sequence ID" value="CAF4150039.1"/>
    <property type="molecule type" value="Genomic_DNA"/>
</dbReference>
<evidence type="ECO:0000313" key="4">
    <source>
        <dbReference type="EMBL" id="CAF4150039.1"/>
    </source>
</evidence>
<reference evidence="3" key="1">
    <citation type="submission" date="2021-02" db="EMBL/GenBank/DDBJ databases">
        <authorList>
            <person name="Nowell W R."/>
        </authorList>
    </citation>
    <scope>NUCLEOTIDE SEQUENCE</scope>
</reference>
<dbReference type="InterPro" id="IPR041491">
    <property type="entry name" value="TRPM_SLOG"/>
</dbReference>
<dbReference type="Proteomes" id="UP000681722">
    <property type="component" value="Unassembled WGS sequence"/>
</dbReference>
<organism evidence="3 5">
    <name type="scientific">Didymodactylos carnosus</name>
    <dbReference type="NCBI Taxonomy" id="1234261"/>
    <lineage>
        <taxon>Eukaryota</taxon>
        <taxon>Metazoa</taxon>
        <taxon>Spiralia</taxon>
        <taxon>Gnathifera</taxon>
        <taxon>Rotifera</taxon>
        <taxon>Eurotatoria</taxon>
        <taxon>Bdelloidea</taxon>
        <taxon>Philodinida</taxon>
        <taxon>Philodinidae</taxon>
        <taxon>Didymodactylos</taxon>
    </lineage>
</organism>
<feature type="non-terminal residue" evidence="3">
    <location>
        <position position="1"/>
    </location>
</feature>
<evidence type="ECO:0000259" key="2">
    <source>
        <dbReference type="Pfam" id="PF18139"/>
    </source>
</evidence>
<comment type="caution">
    <text evidence="3">The sequence shown here is derived from an EMBL/GenBank/DDBJ whole genome shotgun (WGS) entry which is preliminary data.</text>
</comment>
<proteinExistence type="predicted"/>
<dbReference type="Proteomes" id="UP000663829">
    <property type="component" value="Unassembled WGS sequence"/>
</dbReference>